<organism evidence="2 3">
    <name type="scientific">Myotis brandtii</name>
    <name type="common">Brandt's bat</name>
    <dbReference type="NCBI Taxonomy" id="109478"/>
    <lineage>
        <taxon>Eukaryota</taxon>
        <taxon>Metazoa</taxon>
        <taxon>Chordata</taxon>
        <taxon>Craniata</taxon>
        <taxon>Vertebrata</taxon>
        <taxon>Euteleostomi</taxon>
        <taxon>Mammalia</taxon>
        <taxon>Eutheria</taxon>
        <taxon>Laurasiatheria</taxon>
        <taxon>Chiroptera</taxon>
        <taxon>Yangochiroptera</taxon>
        <taxon>Vespertilionidae</taxon>
        <taxon>Myotis</taxon>
    </lineage>
</organism>
<dbReference type="PANTHER" id="PTHR14060:SF4">
    <property type="entry name" value="T-CELL LEUKEMIA_LYMPHOMA PROTEIN 1A"/>
    <property type="match status" value="1"/>
</dbReference>
<dbReference type="Pfam" id="PF01840">
    <property type="entry name" value="TCL1_MTCP1"/>
    <property type="match status" value="1"/>
</dbReference>
<comment type="similarity">
    <text evidence="1">Belongs to the TCL1 family.</text>
</comment>
<dbReference type="InterPro" id="IPR036672">
    <property type="entry name" value="TCL1_MTCP1_sf"/>
</dbReference>
<name>S7PG26_MYOBR</name>
<gene>
    <name evidence="2" type="ORF">D623_10000857</name>
</gene>
<dbReference type="Proteomes" id="UP000052978">
    <property type="component" value="Unassembled WGS sequence"/>
</dbReference>
<evidence type="ECO:0000313" key="3">
    <source>
        <dbReference type="Proteomes" id="UP000052978"/>
    </source>
</evidence>
<dbReference type="PANTHER" id="PTHR14060">
    <property type="entry name" value="PROTEIN P13 MTCP-1"/>
    <property type="match status" value="1"/>
</dbReference>
<evidence type="ECO:0000313" key="2">
    <source>
        <dbReference type="EMBL" id="EPQ09423.1"/>
    </source>
</evidence>
<dbReference type="InterPro" id="IPR004832">
    <property type="entry name" value="TCL1_MTCP1"/>
</dbReference>
<proteinExistence type="inferred from homology"/>
<dbReference type="EMBL" id="KE162725">
    <property type="protein sequence ID" value="EPQ09423.1"/>
    <property type="molecule type" value="Genomic_DNA"/>
</dbReference>
<reference evidence="2 3" key="1">
    <citation type="journal article" date="2013" name="Nat. Commun.">
        <title>Genome analysis reveals insights into physiology and longevity of the Brandt's bat Myotis brandtii.</title>
        <authorList>
            <person name="Seim I."/>
            <person name="Fang X."/>
            <person name="Xiong Z."/>
            <person name="Lobanov A.V."/>
            <person name="Huang Z."/>
            <person name="Ma S."/>
            <person name="Feng Y."/>
            <person name="Turanov A.A."/>
            <person name="Zhu Y."/>
            <person name="Lenz T.L."/>
            <person name="Gerashchenko M.V."/>
            <person name="Fan D."/>
            <person name="Hee Yim S."/>
            <person name="Yao X."/>
            <person name="Jordan D."/>
            <person name="Xiong Y."/>
            <person name="Ma Y."/>
            <person name="Lyapunov A.N."/>
            <person name="Chen G."/>
            <person name="Kulakova O.I."/>
            <person name="Sun Y."/>
            <person name="Lee S.G."/>
            <person name="Bronson R.T."/>
            <person name="Moskalev A.A."/>
            <person name="Sunyaev S.R."/>
            <person name="Zhang G."/>
            <person name="Krogh A."/>
            <person name="Wang J."/>
            <person name="Gladyshev V.N."/>
        </authorList>
    </citation>
    <scope>NUCLEOTIDE SEQUENCE [LARGE SCALE GENOMIC DNA]</scope>
</reference>
<dbReference type="AlphaFoldDB" id="S7PG26"/>
<accession>S7PG26</accession>
<dbReference type="GO" id="GO:0043539">
    <property type="term" value="F:protein serine/threonine kinase activator activity"/>
    <property type="evidence" value="ECO:0007669"/>
    <property type="project" value="InterPro"/>
</dbReference>
<dbReference type="Gene3D" id="2.40.15.10">
    <property type="entry name" value="TCL1/MTCP1"/>
    <property type="match status" value="1"/>
</dbReference>
<dbReference type="SUPFAM" id="SSF50904">
    <property type="entry name" value="Oncogene products"/>
    <property type="match status" value="1"/>
</dbReference>
<sequence length="112" mass="13086">MAELPSKVHLTLHPIYLRIRGHSVYEDENQRTWLHLLMETGGVLQVRLRQEDIPSGHIALTTNPQTSSTMPSQWTLQLGRWYLDSMGQFWRIVRQVNENGVEEMILELMEDS</sequence>
<keyword evidence="3" id="KW-1185">Reference proteome</keyword>
<evidence type="ECO:0000256" key="1">
    <source>
        <dbReference type="ARBA" id="ARBA00006399"/>
    </source>
</evidence>
<protein>
    <submittedName>
        <fullName evidence="2">Protein p13 MTCP-1</fullName>
    </submittedName>
</protein>